<evidence type="ECO:0000259" key="1">
    <source>
        <dbReference type="Pfam" id="PF04326"/>
    </source>
</evidence>
<comment type="caution">
    <text evidence="2">The sequence shown here is derived from an EMBL/GenBank/DDBJ whole genome shotgun (WGS) entry which is preliminary data.</text>
</comment>
<dbReference type="EMBL" id="PPTX01000002">
    <property type="protein sequence ID" value="RDB81541.1"/>
    <property type="molecule type" value="Genomic_DNA"/>
</dbReference>
<evidence type="ECO:0000313" key="2">
    <source>
        <dbReference type="EMBL" id="RDB81541.1"/>
    </source>
</evidence>
<gene>
    <name evidence="2" type="ORF">C1872_02375</name>
</gene>
<evidence type="ECO:0000313" key="3">
    <source>
        <dbReference type="Proteomes" id="UP000253752"/>
    </source>
</evidence>
<proteinExistence type="predicted"/>
<feature type="domain" description="Schlafen AlbA-2" evidence="1">
    <location>
        <begin position="18"/>
        <end position="134"/>
    </location>
</feature>
<dbReference type="InterPro" id="IPR038461">
    <property type="entry name" value="Schlafen_AlbA_2_dom_sf"/>
</dbReference>
<dbReference type="Gene3D" id="6.10.10.130">
    <property type="match status" value="1"/>
</dbReference>
<organism evidence="2 3">
    <name type="scientific">Eggerthella lenta</name>
    <name type="common">Eubacterium lentum</name>
    <dbReference type="NCBI Taxonomy" id="84112"/>
    <lineage>
        <taxon>Bacteria</taxon>
        <taxon>Bacillati</taxon>
        <taxon>Actinomycetota</taxon>
        <taxon>Coriobacteriia</taxon>
        <taxon>Eggerthellales</taxon>
        <taxon>Eggerthellaceae</taxon>
        <taxon>Eggerthella</taxon>
    </lineage>
</organism>
<name>A0A369NHN5_EGGLN</name>
<dbReference type="Pfam" id="PF13749">
    <property type="entry name" value="HATPase_c_4"/>
    <property type="match status" value="1"/>
</dbReference>
<dbReference type="Gene3D" id="3.30.565.60">
    <property type="match status" value="1"/>
</dbReference>
<protein>
    <submittedName>
        <fullName evidence="2">AAA family ATPase</fullName>
    </submittedName>
</protein>
<dbReference type="PANTHER" id="PTHR30595:SF6">
    <property type="entry name" value="SCHLAFEN ALBA-2 DOMAIN-CONTAINING PROTEIN"/>
    <property type="match status" value="1"/>
</dbReference>
<dbReference type="Proteomes" id="UP000253752">
    <property type="component" value="Unassembled WGS sequence"/>
</dbReference>
<dbReference type="PANTHER" id="PTHR30595">
    <property type="entry name" value="GLPR-RELATED TRANSCRIPTIONAL REPRESSOR"/>
    <property type="match status" value="1"/>
</dbReference>
<dbReference type="Pfam" id="PF04326">
    <property type="entry name" value="SLFN_AlbA_2"/>
    <property type="match status" value="1"/>
</dbReference>
<reference evidence="2 3" key="1">
    <citation type="journal article" date="2018" name="Elife">
        <title>Discovery and characterization of a prevalent human gut bacterial enzyme sufficient for the inactivation of a family of plant toxins.</title>
        <authorList>
            <person name="Koppel N."/>
            <person name="Bisanz J.E."/>
            <person name="Pandelia M.E."/>
            <person name="Turnbaugh P.J."/>
            <person name="Balskus E.P."/>
        </authorList>
    </citation>
    <scope>NUCLEOTIDE SEQUENCE [LARGE SCALE GENOMIC DNA]</scope>
    <source>
        <strain evidence="2 3">MR1 #12</strain>
    </source>
</reference>
<dbReference type="InterPro" id="IPR038475">
    <property type="entry name" value="RecG_C_sf"/>
</dbReference>
<accession>A0A369NHN5</accession>
<dbReference type="RefSeq" id="WP_009305440.1">
    <property type="nucleotide sequence ID" value="NZ_JADNMJ010000005.1"/>
</dbReference>
<sequence length="505" mass="57401">MDHPYIENDIEAFCHDPEGHYFDRKSARKDADEIAKHLMAFANAAGGKLVVGIEDDGTVTGFKRDKAHSIEGFEQAYVTELAPSPRVKTERMPVVNEKGDDDHVLIMDVASSERQVVRRRKDGKVALRKGDESVWLDHEQIRALEYDKGEYFFESEVLRDSSMNDVDREAVETYRHALGTNVDDERLLRSLGVLKDGHLTNAGMMLFGENVRAVLPQARFRVIKIDGTEMGHGDKLRIVKDQTFDGPFIKSIPEARDFIASQLRDYQFQVHGTMEFRVVPEYPEYPWFEGLVNAITHRDYSIYGEYVRVYIFDDRMLIQSPGKLPGAVTLENIRHKRFSRNPIIARVFTAFDWVRELNEGVDKIYQEMSDAGLPEPEYENDDDYYLKLTLRNNLEERIPRLRNEVAHGLPAVSGGESDSLAHGIPVPLDLATLMTLSKNEIAAIRIAAENGRVTTKMLAAKRGVTTRTASTVLKGLANRALLTWHGKSPRDPQQYYEITTKNISE</sequence>
<dbReference type="InterPro" id="IPR007421">
    <property type="entry name" value="Schlafen_AlbA_2_dom"/>
</dbReference>
<dbReference type="AlphaFoldDB" id="A0A369NHN5"/>
<dbReference type="Gene3D" id="3.30.950.30">
    <property type="entry name" value="Schlafen, AAA domain"/>
    <property type="match status" value="1"/>
</dbReference>